<dbReference type="EMBL" id="JARLKZ010000002">
    <property type="protein sequence ID" value="MEC0238574.1"/>
    <property type="molecule type" value="Genomic_DNA"/>
</dbReference>
<name>A0ABU6GGP7_9BACL</name>
<sequence length="95" mass="10858">MAFDEQRQNQCKGCMESVQITSEKLERLVEIATRGRESVPDEEYAWRMEQCQQCPGLQYGTTCRYCGCLVAVRARLQESVCPFPFVPKWDSSAAV</sequence>
<dbReference type="Proteomes" id="UP001344632">
    <property type="component" value="Unassembled WGS sequence"/>
</dbReference>
<evidence type="ECO:0000313" key="2">
    <source>
        <dbReference type="Proteomes" id="UP001344632"/>
    </source>
</evidence>
<proteinExistence type="predicted"/>
<protein>
    <submittedName>
        <fullName evidence="1">DUF6171 family protein</fullName>
    </submittedName>
</protein>
<accession>A0ABU6GGP7</accession>
<organism evidence="1 2">
    <name type="scientific">Paenibacillus dokdonensis</name>
    <dbReference type="NCBI Taxonomy" id="2567944"/>
    <lineage>
        <taxon>Bacteria</taxon>
        <taxon>Bacillati</taxon>
        <taxon>Bacillota</taxon>
        <taxon>Bacilli</taxon>
        <taxon>Bacillales</taxon>
        <taxon>Paenibacillaceae</taxon>
        <taxon>Paenibacillus</taxon>
    </lineage>
</organism>
<reference evidence="1 2" key="1">
    <citation type="submission" date="2023-03" db="EMBL/GenBank/DDBJ databases">
        <title>Bacillus Genome Sequencing.</title>
        <authorList>
            <person name="Dunlap C."/>
        </authorList>
    </citation>
    <scope>NUCLEOTIDE SEQUENCE [LARGE SCALE GENOMIC DNA]</scope>
    <source>
        <strain evidence="1 2">BD-525</strain>
    </source>
</reference>
<evidence type="ECO:0000313" key="1">
    <source>
        <dbReference type="EMBL" id="MEC0238574.1"/>
    </source>
</evidence>
<dbReference type="InterPro" id="IPR046169">
    <property type="entry name" value="DUF6171"/>
</dbReference>
<keyword evidence="2" id="KW-1185">Reference proteome</keyword>
<dbReference type="RefSeq" id="WP_326085278.1">
    <property type="nucleotide sequence ID" value="NZ_JARLKZ010000002.1"/>
</dbReference>
<comment type="caution">
    <text evidence="1">The sequence shown here is derived from an EMBL/GenBank/DDBJ whole genome shotgun (WGS) entry which is preliminary data.</text>
</comment>
<gene>
    <name evidence="1" type="ORF">P4H66_01635</name>
</gene>
<dbReference type="Pfam" id="PF19668">
    <property type="entry name" value="DUF6171"/>
    <property type="match status" value="1"/>
</dbReference>